<protein>
    <submittedName>
        <fullName evidence="1">Uncharacterized protein</fullName>
    </submittedName>
</protein>
<gene>
    <name evidence="1" type="ORF">NLI96_g2339</name>
</gene>
<proteinExistence type="predicted"/>
<evidence type="ECO:0000313" key="1">
    <source>
        <dbReference type="EMBL" id="KAJ3489140.1"/>
    </source>
</evidence>
<dbReference type="EMBL" id="JANAWD010000052">
    <property type="protein sequence ID" value="KAJ3489140.1"/>
    <property type="molecule type" value="Genomic_DNA"/>
</dbReference>
<evidence type="ECO:0000313" key="2">
    <source>
        <dbReference type="Proteomes" id="UP001212997"/>
    </source>
</evidence>
<organism evidence="1 2">
    <name type="scientific">Meripilus lineatus</name>
    <dbReference type="NCBI Taxonomy" id="2056292"/>
    <lineage>
        <taxon>Eukaryota</taxon>
        <taxon>Fungi</taxon>
        <taxon>Dikarya</taxon>
        <taxon>Basidiomycota</taxon>
        <taxon>Agaricomycotina</taxon>
        <taxon>Agaricomycetes</taxon>
        <taxon>Polyporales</taxon>
        <taxon>Meripilaceae</taxon>
        <taxon>Meripilus</taxon>
    </lineage>
</organism>
<dbReference type="Proteomes" id="UP001212997">
    <property type="component" value="Unassembled WGS sequence"/>
</dbReference>
<dbReference type="AlphaFoldDB" id="A0AAD5VAF8"/>
<comment type="caution">
    <text evidence="1">The sequence shown here is derived from an EMBL/GenBank/DDBJ whole genome shotgun (WGS) entry which is preliminary data.</text>
</comment>
<sequence>MHQFLLSVHHISSLTVDNIYCKDANFELAVYDRQSHDDFFTQLVGWPAAETIEHLAFSTYRYMSIVFMTLLSTCDMRLVKSLCVECFDGEEGYFTPKAHFGRTVMESVAHTLQYLVVEIGKIHESQSFPDINELSVLCSLEFRIFQGTCSPQDFDTSLDILSTRPPTCIRVKYDFHPARIWLLKSGQWRRLEEVIMMHGEVPKEFRLVLKFTGWERSSRLTEKLHSGLPQLSSRGLIEEIFE</sequence>
<accession>A0AAD5VAF8</accession>
<reference evidence="1" key="1">
    <citation type="submission" date="2022-07" db="EMBL/GenBank/DDBJ databases">
        <title>Genome Sequence of Physisporinus lineatus.</title>
        <authorList>
            <person name="Buettner E."/>
        </authorList>
    </citation>
    <scope>NUCLEOTIDE SEQUENCE</scope>
    <source>
        <strain evidence="1">VT162</strain>
    </source>
</reference>
<keyword evidence="2" id="KW-1185">Reference proteome</keyword>
<name>A0AAD5VAF8_9APHY</name>